<protein>
    <submittedName>
        <fullName evidence="7">Uncharacterized protein LOC136073992</fullName>
    </submittedName>
</protein>
<keyword evidence="1" id="KW-0479">Metal-binding</keyword>
<evidence type="ECO:0000256" key="1">
    <source>
        <dbReference type="ARBA" id="ARBA00022723"/>
    </source>
</evidence>
<dbReference type="SUPFAM" id="SSF57850">
    <property type="entry name" value="RING/U-box"/>
    <property type="match status" value="1"/>
</dbReference>
<keyword evidence="2 4" id="KW-0863">Zinc-finger</keyword>
<gene>
    <name evidence="7" type="primary">LOC136073992</name>
</gene>
<dbReference type="PROSITE" id="PS50089">
    <property type="entry name" value="ZF_RING_2"/>
    <property type="match status" value="1"/>
</dbReference>
<dbReference type="GeneID" id="136073992"/>
<accession>A0ABM4B0T1</accession>
<organism evidence="6 7">
    <name type="scientific">Hydra vulgaris</name>
    <name type="common">Hydra</name>
    <name type="synonym">Hydra attenuata</name>
    <dbReference type="NCBI Taxonomy" id="6087"/>
    <lineage>
        <taxon>Eukaryota</taxon>
        <taxon>Metazoa</taxon>
        <taxon>Cnidaria</taxon>
        <taxon>Hydrozoa</taxon>
        <taxon>Hydroidolina</taxon>
        <taxon>Anthoathecata</taxon>
        <taxon>Aplanulata</taxon>
        <taxon>Hydridae</taxon>
        <taxon>Hydra</taxon>
    </lineage>
</organism>
<evidence type="ECO:0000259" key="5">
    <source>
        <dbReference type="PROSITE" id="PS50089"/>
    </source>
</evidence>
<reference evidence="6" key="1">
    <citation type="submission" date="2025-05" db="UniProtKB">
        <authorList>
            <consortium name="RefSeq"/>
        </authorList>
    </citation>
    <scope>NUCLEOTIDE SEQUENCE [LARGE SCALE GENOMIC DNA]</scope>
</reference>
<dbReference type="PROSITE" id="PS00518">
    <property type="entry name" value="ZF_RING_1"/>
    <property type="match status" value="1"/>
</dbReference>
<name>A0ABM4B0T1_HYDVU</name>
<reference evidence="7" key="2">
    <citation type="submission" date="2025-08" db="UniProtKB">
        <authorList>
            <consortium name="RefSeq"/>
        </authorList>
    </citation>
    <scope>IDENTIFICATION</scope>
</reference>
<keyword evidence="3" id="KW-0862">Zinc</keyword>
<keyword evidence="6" id="KW-1185">Reference proteome</keyword>
<proteinExistence type="predicted"/>
<evidence type="ECO:0000256" key="3">
    <source>
        <dbReference type="ARBA" id="ARBA00022833"/>
    </source>
</evidence>
<dbReference type="SMART" id="SM00184">
    <property type="entry name" value="RING"/>
    <property type="match status" value="1"/>
</dbReference>
<sequence>MSHESKLKTLCRICGESLDNDSVLLTKHIVRIEFCFFILIDKGHPNKHPQKMCYRCFSILRNIEKGSNTELKLRSWPENCNVTECVCFKANKGRKKKKKISGRPLSISYSENIWTRHKINNIQSKLLPQTKFNLKLQDINFTLNPHVHLCVCTICNEIMHKPIIIKNCLHSFCAPCLLPLIIGKLITKTECPECSCSIPSDGLISSTNVIEMLENLQEVCKQGCGRLFKVKQLSERKKHQKTCQTTPISSSTTLSISSSSISQINFSDIFTLDSTSVIPRNIEDAALHVIKQKMSQTKSNVIEFPTGGPRVRLSLQKKRL</sequence>
<dbReference type="Gene3D" id="3.30.40.10">
    <property type="entry name" value="Zinc/RING finger domain, C3HC4 (zinc finger)"/>
    <property type="match status" value="1"/>
</dbReference>
<dbReference type="Pfam" id="PF00097">
    <property type="entry name" value="zf-C3HC4"/>
    <property type="match status" value="1"/>
</dbReference>
<evidence type="ECO:0000256" key="2">
    <source>
        <dbReference type="ARBA" id="ARBA00022771"/>
    </source>
</evidence>
<dbReference type="InterPro" id="IPR013083">
    <property type="entry name" value="Znf_RING/FYVE/PHD"/>
</dbReference>
<evidence type="ECO:0000313" key="6">
    <source>
        <dbReference type="Proteomes" id="UP001652625"/>
    </source>
</evidence>
<evidence type="ECO:0000313" key="7">
    <source>
        <dbReference type="RefSeq" id="XP_065642362.1"/>
    </source>
</evidence>
<evidence type="ECO:0000256" key="4">
    <source>
        <dbReference type="PROSITE-ProRule" id="PRU00175"/>
    </source>
</evidence>
<dbReference type="InterPro" id="IPR018957">
    <property type="entry name" value="Znf_C3HC4_RING-type"/>
</dbReference>
<dbReference type="InterPro" id="IPR001841">
    <property type="entry name" value="Znf_RING"/>
</dbReference>
<feature type="domain" description="RING-type" evidence="5">
    <location>
        <begin position="152"/>
        <end position="195"/>
    </location>
</feature>
<dbReference type="RefSeq" id="XP_065642362.1">
    <property type="nucleotide sequence ID" value="XM_065786290.1"/>
</dbReference>
<dbReference type="InterPro" id="IPR017907">
    <property type="entry name" value="Znf_RING_CS"/>
</dbReference>
<dbReference type="Proteomes" id="UP001652625">
    <property type="component" value="Chromosome 01"/>
</dbReference>